<gene>
    <name evidence="4" type="ORF">ACH5RR_008271</name>
</gene>
<accession>A0ABD3ACN1</accession>
<feature type="compositionally biased region" description="Basic and acidic residues" evidence="2">
    <location>
        <begin position="178"/>
        <end position="200"/>
    </location>
</feature>
<keyword evidence="5" id="KW-1185">Reference proteome</keyword>
<dbReference type="PANTHER" id="PTHR36339:SF2">
    <property type="entry name" value="F23A5.5"/>
    <property type="match status" value="1"/>
</dbReference>
<keyword evidence="3" id="KW-0812">Transmembrane</keyword>
<feature type="compositionally biased region" description="Polar residues" evidence="2">
    <location>
        <begin position="207"/>
        <end position="219"/>
    </location>
</feature>
<keyword evidence="1" id="KW-0175">Coiled coil</keyword>
<name>A0ABD3ACN1_9GENT</name>
<dbReference type="PANTHER" id="PTHR36339">
    <property type="entry name" value="F23A5.5"/>
    <property type="match status" value="1"/>
</dbReference>
<organism evidence="4 5">
    <name type="scientific">Cinchona calisaya</name>
    <dbReference type="NCBI Taxonomy" id="153742"/>
    <lineage>
        <taxon>Eukaryota</taxon>
        <taxon>Viridiplantae</taxon>
        <taxon>Streptophyta</taxon>
        <taxon>Embryophyta</taxon>
        <taxon>Tracheophyta</taxon>
        <taxon>Spermatophyta</taxon>
        <taxon>Magnoliopsida</taxon>
        <taxon>eudicotyledons</taxon>
        <taxon>Gunneridae</taxon>
        <taxon>Pentapetalae</taxon>
        <taxon>asterids</taxon>
        <taxon>lamiids</taxon>
        <taxon>Gentianales</taxon>
        <taxon>Rubiaceae</taxon>
        <taxon>Cinchonoideae</taxon>
        <taxon>Cinchoneae</taxon>
        <taxon>Cinchona</taxon>
    </lineage>
</organism>
<evidence type="ECO:0000256" key="3">
    <source>
        <dbReference type="SAM" id="Phobius"/>
    </source>
</evidence>
<keyword evidence="3" id="KW-0472">Membrane</keyword>
<feature type="coiled-coil region" evidence="1">
    <location>
        <begin position="116"/>
        <end position="153"/>
    </location>
</feature>
<comment type="caution">
    <text evidence="4">The sequence shown here is derived from an EMBL/GenBank/DDBJ whole genome shotgun (WGS) entry which is preliminary data.</text>
</comment>
<feature type="region of interest" description="Disordered" evidence="2">
    <location>
        <begin position="178"/>
        <end position="253"/>
    </location>
</feature>
<evidence type="ECO:0000313" key="5">
    <source>
        <dbReference type="Proteomes" id="UP001630127"/>
    </source>
</evidence>
<keyword evidence="3" id="KW-1133">Transmembrane helix</keyword>
<feature type="compositionally biased region" description="Basic and acidic residues" evidence="2">
    <location>
        <begin position="240"/>
        <end position="253"/>
    </location>
</feature>
<evidence type="ECO:0000256" key="1">
    <source>
        <dbReference type="SAM" id="Coils"/>
    </source>
</evidence>
<feature type="transmembrane region" description="Helical" evidence="3">
    <location>
        <begin position="97"/>
        <end position="117"/>
    </location>
</feature>
<feature type="compositionally biased region" description="Basic and acidic residues" evidence="2">
    <location>
        <begin position="220"/>
        <end position="232"/>
    </location>
</feature>
<dbReference type="Proteomes" id="UP001630127">
    <property type="component" value="Unassembled WGS sequence"/>
</dbReference>
<reference evidence="4 5" key="1">
    <citation type="submission" date="2024-11" db="EMBL/GenBank/DDBJ databases">
        <title>A near-complete genome assembly of Cinchona calisaya.</title>
        <authorList>
            <person name="Lian D.C."/>
            <person name="Zhao X.W."/>
            <person name="Wei L."/>
        </authorList>
    </citation>
    <scope>NUCLEOTIDE SEQUENCE [LARGE SCALE GENOMIC DNA]</scope>
    <source>
        <tissue evidence="4">Nenye</tissue>
    </source>
</reference>
<sequence length="253" mass="28508">MRRRAGKIWDLFSKQFKGLQSRPFCTPNKPTNANNNNNGSNISISKEEVNAADEYSSSSISRKDAYKELENLDFMTATKILFTTPPKKKKFGIDFHLVQLFFACMPSLAVYLVALYARSEMRRMEAELEVKKKAEEEAKAKELELKAAEEQEMTSDPQLLAVNVRLDKLEETIKEIVVESKKKSSDSRDDTRVDNSERKQPAMVKPNTGSTDASSSNTKDSPRTEAGEDRTSAKALTDASQHDRKSSQNDVKK</sequence>
<protein>
    <submittedName>
        <fullName evidence="4">Uncharacterized protein</fullName>
    </submittedName>
</protein>
<evidence type="ECO:0000313" key="4">
    <source>
        <dbReference type="EMBL" id="KAL3528949.1"/>
    </source>
</evidence>
<dbReference type="AlphaFoldDB" id="A0ABD3ACN1"/>
<dbReference type="EMBL" id="JBJUIK010000004">
    <property type="protein sequence ID" value="KAL3528949.1"/>
    <property type="molecule type" value="Genomic_DNA"/>
</dbReference>
<proteinExistence type="predicted"/>
<evidence type="ECO:0000256" key="2">
    <source>
        <dbReference type="SAM" id="MobiDB-lite"/>
    </source>
</evidence>